<evidence type="ECO:0000256" key="1">
    <source>
        <dbReference type="ARBA" id="ARBA00007734"/>
    </source>
</evidence>
<feature type="non-terminal residue" evidence="3">
    <location>
        <position position="324"/>
    </location>
</feature>
<dbReference type="Gene3D" id="1.10.530.10">
    <property type="match status" value="1"/>
</dbReference>
<dbReference type="GO" id="GO:0016020">
    <property type="term" value="C:membrane"/>
    <property type="evidence" value="ECO:0007669"/>
    <property type="project" value="InterPro"/>
</dbReference>
<dbReference type="InterPro" id="IPR008258">
    <property type="entry name" value="Transglycosylase_SLT_dom_1"/>
</dbReference>
<reference evidence="3" key="1">
    <citation type="journal article" date="2020" name="mSystems">
        <title>Genome- and Community-Level Interaction Insights into Carbon Utilization and Element Cycling Functions of Hydrothermarchaeota in Hydrothermal Sediment.</title>
        <authorList>
            <person name="Zhou Z."/>
            <person name="Liu Y."/>
            <person name="Xu W."/>
            <person name="Pan J."/>
            <person name="Luo Z.H."/>
            <person name="Li M."/>
        </authorList>
    </citation>
    <scope>NUCLEOTIDE SEQUENCE [LARGE SCALE GENOMIC DNA]</scope>
    <source>
        <strain evidence="3">HyVt-535</strain>
    </source>
</reference>
<dbReference type="GO" id="GO:0008933">
    <property type="term" value="F:peptidoglycan lytic transglycosylase activity"/>
    <property type="evidence" value="ECO:0007669"/>
    <property type="project" value="InterPro"/>
</dbReference>
<comment type="caution">
    <text evidence="3">The sequence shown here is derived from an EMBL/GenBank/DDBJ whole genome shotgun (WGS) entry which is preliminary data.</text>
</comment>
<dbReference type="EMBL" id="DROM01000073">
    <property type="protein sequence ID" value="HHH12817.1"/>
    <property type="molecule type" value="Genomic_DNA"/>
</dbReference>
<dbReference type="InterPro" id="IPR023346">
    <property type="entry name" value="Lysozyme-like_dom_sf"/>
</dbReference>
<evidence type="ECO:0000259" key="2">
    <source>
        <dbReference type="Pfam" id="PF01464"/>
    </source>
</evidence>
<evidence type="ECO:0000313" key="3">
    <source>
        <dbReference type="EMBL" id="HHH12817.1"/>
    </source>
</evidence>
<protein>
    <recommendedName>
        <fullName evidence="2">Transglycosylase SLT domain-containing protein</fullName>
    </recommendedName>
</protein>
<accession>A0A7C5IYB4</accession>
<gene>
    <name evidence="3" type="ORF">ENJ98_01130</name>
</gene>
<name>A0A7C5IYB4_9GAMM</name>
<dbReference type="Gene3D" id="1.25.40.10">
    <property type="entry name" value="Tetratricopeptide repeat domain"/>
    <property type="match status" value="1"/>
</dbReference>
<organism evidence="3">
    <name type="scientific">Thiolapillus brandeum</name>
    <dbReference type="NCBI Taxonomy" id="1076588"/>
    <lineage>
        <taxon>Bacteria</taxon>
        <taxon>Pseudomonadati</taxon>
        <taxon>Pseudomonadota</taxon>
        <taxon>Gammaproteobacteria</taxon>
        <taxon>Chromatiales</taxon>
        <taxon>Sedimenticolaceae</taxon>
        <taxon>Thiolapillus</taxon>
    </lineage>
</organism>
<dbReference type="GO" id="GO:0000270">
    <property type="term" value="P:peptidoglycan metabolic process"/>
    <property type="evidence" value="ECO:0007669"/>
    <property type="project" value="InterPro"/>
</dbReference>
<dbReference type="CDD" id="cd00254">
    <property type="entry name" value="LT-like"/>
    <property type="match status" value="1"/>
</dbReference>
<dbReference type="InterPro" id="IPR000189">
    <property type="entry name" value="Transglyc_AS"/>
</dbReference>
<dbReference type="SUPFAM" id="SSF53955">
    <property type="entry name" value="Lysozyme-like"/>
    <property type="match status" value="1"/>
</dbReference>
<comment type="similarity">
    <text evidence="1">Belongs to the transglycosylase Slt family.</text>
</comment>
<dbReference type="SMART" id="SM00671">
    <property type="entry name" value="SEL1"/>
    <property type="match status" value="2"/>
</dbReference>
<sequence>MSCMESSSICGTVAFTAGTGASKSCPFEGERVTIICANPYAEKVGQDTATAIGETGAEIVEILYTCPPPLRSHLRNPLPGGDISRGVRNLHGFSVTMVTRILSGLLGILACAALAPGVPALAQPAPAAGETPSYLHLASDYELGRNGLPRNPKEALRLYCLAHAEGDPEADYHLGWIHFTGRGVPRNMARAAWWFERAARAGDRTAANLLKRLGRAQPERDDSCDEILGKASPSRIRLERWVHRLAPEYDLDPRLVIAVIEAESGFDPRARSPKGAMGLMQLMPETAKRFGVRDPWDPVQNLRGGMAYLRWLLDRFDGKLSLVL</sequence>
<proteinExistence type="inferred from homology"/>
<dbReference type="InterPro" id="IPR011990">
    <property type="entry name" value="TPR-like_helical_dom_sf"/>
</dbReference>
<dbReference type="PANTHER" id="PTHR37423:SF2">
    <property type="entry name" value="MEMBRANE-BOUND LYTIC MUREIN TRANSGLYCOSYLASE C"/>
    <property type="match status" value="1"/>
</dbReference>
<dbReference type="InterPro" id="IPR006597">
    <property type="entry name" value="Sel1-like"/>
</dbReference>
<dbReference type="SUPFAM" id="SSF81901">
    <property type="entry name" value="HCP-like"/>
    <property type="match status" value="1"/>
</dbReference>
<feature type="domain" description="Transglycosylase SLT" evidence="2">
    <location>
        <begin position="248"/>
        <end position="323"/>
    </location>
</feature>
<dbReference type="AlphaFoldDB" id="A0A7C5IYB4"/>
<dbReference type="Proteomes" id="UP000886100">
    <property type="component" value="Unassembled WGS sequence"/>
</dbReference>
<dbReference type="PANTHER" id="PTHR37423">
    <property type="entry name" value="SOLUBLE LYTIC MUREIN TRANSGLYCOSYLASE-RELATED"/>
    <property type="match status" value="1"/>
</dbReference>
<dbReference type="PROSITE" id="PS00922">
    <property type="entry name" value="TRANSGLYCOSYLASE"/>
    <property type="match status" value="1"/>
</dbReference>
<dbReference type="Pfam" id="PF08238">
    <property type="entry name" value="Sel1"/>
    <property type="match status" value="2"/>
</dbReference>
<dbReference type="Pfam" id="PF01464">
    <property type="entry name" value="SLT"/>
    <property type="match status" value="1"/>
</dbReference>